<evidence type="ECO:0000313" key="3">
    <source>
        <dbReference type="EMBL" id="GII25314.1"/>
    </source>
</evidence>
<accession>A0A8J3TFG6</accession>
<keyword evidence="2" id="KW-0472">Membrane</keyword>
<evidence type="ECO:0000313" key="4">
    <source>
        <dbReference type="Proteomes" id="UP000599074"/>
    </source>
</evidence>
<gene>
    <name evidence="3" type="ORF">Pme01_49110</name>
</gene>
<keyword evidence="2" id="KW-0812">Transmembrane</keyword>
<dbReference type="Proteomes" id="UP000599074">
    <property type="component" value="Unassembled WGS sequence"/>
</dbReference>
<sequence length="165" mass="17039">MGTLSGGNGGGWPPDELPDLPPEWGRIVIPDDASELAQEAAKVRRELRAEARARRLKRRLHLPRTDLRPGESDAPPLGVPLLVILIATIATLTSLFVISWPTPPQRPQLQPTAVSTPSADAPSGTAPANQSVPNGGAGTPASGPATPQGLDLGHAAQVEPVSAAT</sequence>
<dbReference type="EMBL" id="BOON01000050">
    <property type="protein sequence ID" value="GII25314.1"/>
    <property type="molecule type" value="Genomic_DNA"/>
</dbReference>
<evidence type="ECO:0000256" key="1">
    <source>
        <dbReference type="SAM" id="MobiDB-lite"/>
    </source>
</evidence>
<feature type="compositionally biased region" description="Gly residues" evidence="1">
    <location>
        <begin position="1"/>
        <end position="12"/>
    </location>
</feature>
<organism evidence="3 4">
    <name type="scientific">Planosporangium mesophilum</name>
    <dbReference type="NCBI Taxonomy" id="689768"/>
    <lineage>
        <taxon>Bacteria</taxon>
        <taxon>Bacillati</taxon>
        <taxon>Actinomycetota</taxon>
        <taxon>Actinomycetes</taxon>
        <taxon>Micromonosporales</taxon>
        <taxon>Micromonosporaceae</taxon>
        <taxon>Planosporangium</taxon>
    </lineage>
</organism>
<comment type="caution">
    <text evidence="3">The sequence shown here is derived from an EMBL/GenBank/DDBJ whole genome shotgun (WGS) entry which is preliminary data.</text>
</comment>
<proteinExistence type="predicted"/>
<keyword evidence="2" id="KW-1133">Transmembrane helix</keyword>
<dbReference type="AlphaFoldDB" id="A0A8J3TFG6"/>
<feature type="region of interest" description="Disordered" evidence="1">
    <location>
        <begin position="1"/>
        <end position="22"/>
    </location>
</feature>
<name>A0A8J3TFG6_9ACTN</name>
<feature type="compositionally biased region" description="Low complexity" evidence="1">
    <location>
        <begin position="139"/>
        <end position="149"/>
    </location>
</feature>
<reference evidence="3" key="1">
    <citation type="submission" date="2021-01" db="EMBL/GenBank/DDBJ databases">
        <title>Whole genome shotgun sequence of Planosporangium mesophilum NBRC 109066.</title>
        <authorList>
            <person name="Komaki H."/>
            <person name="Tamura T."/>
        </authorList>
    </citation>
    <scope>NUCLEOTIDE SEQUENCE</scope>
    <source>
        <strain evidence="3">NBRC 109066</strain>
    </source>
</reference>
<keyword evidence="4" id="KW-1185">Reference proteome</keyword>
<feature type="region of interest" description="Disordered" evidence="1">
    <location>
        <begin position="105"/>
        <end position="165"/>
    </location>
</feature>
<evidence type="ECO:0000256" key="2">
    <source>
        <dbReference type="SAM" id="Phobius"/>
    </source>
</evidence>
<dbReference type="RefSeq" id="WP_168115118.1">
    <property type="nucleotide sequence ID" value="NZ_BOON01000050.1"/>
</dbReference>
<feature type="transmembrane region" description="Helical" evidence="2">
    <location>
        <begin position="77"/>
        <end position="98"/>
    </location>
</feature>
<protein>
    <submittedName>
        <fullName evidence="3">Uncharacterized protein</fullName>
    </submittedName>
</protein>